<feature type="transmembrane region" description="Helical" evidence="6">
    <location>
        <begin position="60"/>
        <end position="81"/>
    </location>
</feature>
<gene>
    <name evidence="8" type="ORF">ACFSJ0_44585</name>
</gene>
<evidence type="ECO:0000313" key="9">
    <source>
        <dbReference type="Proteomes" id="UP001597097"/>
    </source>
</evidence>
<keyword evidence="9" id="KW-1185">Reference proteome</keyword>
<evidence type="ECO:0000256" key="2">
    <source>
        <dbReference type="ARBA" id="ARBA00022475"/>
    </source>
</evidence>
<feature type="domain" description="RDD" evidence="7">
    <location>
        <begin position="16"/>
        <end position="146"/>
    </location>
</feature>
<dbReference type="Pfam" id="PF06271">
    <property type="entry name" value="RDD"/>
    <property type="match status" value="1"/>
</dbReference>
<dbReference type="PANTHER" id="PTHR36115:SF9">
    <property type="entry name" value="LMO1584 PROTEIN"/>
    <property type="match status" value="1"/>
</dbReference>
<evidence type="ECO:0000259" key="7">
    <source>
        <dbReference type="Pfam" id="PF06271"/>
    </source>
</evidence>
<sequence length="152" mass="17019">MQDGPPYGYLVPELIAGRWRRLFAGIYDVVLVGVLTWPLLARSGIFEPREFADYVVNLDWRRLIAGTLVWYAYHWLLTGYCNGRTVGKKAFAIRVVRQNGARLTPAMAAGRALMSGCFVAVGMTVIDLVWIVFTSRKQALHDLAANTVVMID</sequence>
<dbReference type="Proteomes" id="UP001597097">
    <property type="component" value="Unassembled WGS sequence"/>
</dbReference>
<feature type="transmembrane region" description="Helical" evidence="6">
    <location>
        <begin position="112"/>
        <end position="133"/>
    </location>
</feature>
<keyword evidence="3 6" id="KW-0812">Transmembrane</keyword>
<keyword evidence="2" id="KW-1003">Cell membrane</keyword>
<dbReference type="InterPro" id="IPR010432">
    <property type="entry name" value="RDD"/>
</dbReference>
<name>A0ABW4GNI3_9ACTN</name>
<dbReference type="RefSeq" id="WP_219528301.1">
    <property type="nucleotide sequence ID" value="NZ_JAHKRM010000004.1"/>
</dbReference>
<comment type="subcellular location">
    <subcellularLocation>
        <location evidence="1">Cell membrane</location>
        <topology evidence="1">Multi-pass membrane protein</topology>
    </subcellularLocation>
</comment>
<dbReference type="PANTHER" id="PTHR36115">
    <property type="entry name" value="PROLINE-RICH ANTIGEN HOMOLOG-RELATED"/>
    <property type="match status" value="1"/>
</dbReference>
<proteinExistence type="predicted"/>
<reference evidence="9" key="1">
    <citation type="journal article" date="2019" name="Int. J. Syst. Evol. Microbiol.">
        <title>The Global Catalogue of Microorganisms (GCM) 10K type strain sequencing project: providing services to taxonomists for standard genome sequencing and annotation.</title>
        <authorList>
            <consortium name="The Broad Institute Genomics Platform"/>
            <consortium name="The Broad Institute Genome Sequencing Center for Infectious Disease"/>
            <person name="Wu L."/>
            <person name="Ma J."/>
        </authorList>
    </citation>
    <scope>NUCLEOTIDE SEQUENCE [LARGE SCALE GENOMIC DNA]</scope>
    <source>
        <strain evidence="9">CGMCC 1.15399</strain>
    </source>
</reference>
<evidence type="ECO:0000256" key="3">
    <source>
        <dbReference type="ARBA" id="ARBA00022692"/>
    </source>
</evidence>
<accession>A0ABW4GNI3</accession>
<dbReference type="EMBL" id="JBHUCM010000043">
    <property type="protein sequence ID" value="MFD1544185.1"/>
    <property type="molecule type" value="Genomic_DNA"/>
</dbReference>
<dbReference type="InterPro" id="IPR051791">
    <property type="entry name" value="Pra-immunoreactive"/>
</dbReference>
<keyword evidence="5 6" id="KW-0472">Membrane</keyword>
<keyword evidence="4 6" id="KW-1133">Transmembrane helix</keyword>
<evidence type="ECO:0000256" key="6">
    <source>
        <dbReference type="SAM" id="Phobius"/>
    </source>
</evidence>
<protein>
    <submittedName>
        <fullName evidence="8">RDD family protein</fullName>
    </submittedName>
</protein>
<evidence type="ECO:0000256" key="5">
    <source>
        <dbReference type="ARBA" id="ARBA00023136"/>
    </source>
</evidence>
<evidence type="ECO:0000313" key="8">
    <source>
        <dbReference type="EMBL" id="MFD1544185.1"/>
    </source>
</evidence>
<comment type="caution">
    <text evidence="8">The sequence shown here is derived from an EMBL/GenBank/DDBJ whole genome shotgun (WGS) entry which is preliminary data.</text>
</comment>
<feature type="transmembrane region" description="Helical" evidence="6">
    <location>
        <begin position="22"/>
        <end position="40"/>
    </location>
</feature>
<organism evidence="8 9">
    <name type="scientific">Nonomuraea guangzhouensis</name>
    <dbReference type="NCBI Taxonomy" id="1291555"/>
    <lineage>
        <taxon>Bacteria</taxon>
        <taxon>Bacillati</taxon>
        <taxon>Actinomycetota</taxon>
        <taxon>Actinomycetes</taxon>
        <taxon>Streptosporangiales</taxon>
        <taxon>Streptosporangiaceae</taxon>
        <taxon>Nonomuraea</taxon>
    </lineage>
</organism>
<evidence type="ECO:0000256" key="4">
    <source>
        <dbReference type="ARBA" id="ARBA00022989"/>
    </source>
</evidence>
<evidence type="ECO:0000256" key="1">
    <source>
        <dbReference type="ARBA" id="ARBA00004651"/>
    </source>
</evidence>